<accession>A0ABV1XDH5</accession>
<dbReference type="Proteomes" id="UP001474181">
    <property type="component" value="Unassembled WGS sequence"/>
</dbReference>
<dbReference type="EMBL" id="JBEPEK010000723">
    <property type="protein sequence ID" value="MER7187085.1"/>
    <property type="molecule type" value="Genomic_DNA"/>
</dbReference>
<keyword evidence="2" id="KW-1185">Reference proteome</keyword>
<sequence length="75" mass="7644">MSTPLDHEFVRAAAGAADRLAAPLVTHPDEQPAGVTHRALAHRVRTLVAAYRSADSALHGSGQAVAAATAHLGAL</sequence>
<evidence type="ECO:0000313" key="1">
    <source>
        <dbReference type="EMBL" id="MER7187085.1"/>
    </source>
</evidence>
<evidence type="ECO:0000313" key="2">
    <source>
        <dbReference type="Proteomes" id="UP001474181"/>
    </source>
</evidence>
<feature type="non-terminal residue" evidence="1">
    <location>
        <position position="75"/>
    </location>
</feature>
<name>A0ABV1XDH5_9ACTN</name>
<gene>
    <name evidence="1" type="ORF">ABT404_47805</name>
</gene>
<comment type="caution">
    <text evidence="1">The sequence shown here is derived from an EMBL/GenBank/DDBJ whole genome shotgun (WGS) entry which is preliminary data.</text>
</comment>
<organism evidence="1 2">
    <name type="scientific">Streptomyces hyaluromycini</name>
    <dbReference type="NCBI Taxonomy" id="1377993"/>
    <lineage>
        <taxon>Bacteria</taxon>
        <taxon>Bacillati</taxon>
        <taxon>Actinomycetota</taxon>
        <taxon>Actinomycetes</taxon>
        <taxon>Kitasatosporales</taxon>
        <taxon>Streptomycetaceae</taxon>
        <taxon>Streptomyces</taxon>
    </lineage>
</organism>
<reference evidence="1 2" key="1">
    <citation type="submission" date="2024-06" db="EMBL/GenBank/DDBJ databases">
        <title>The Natural Products Discovery Center: Release of the First 8490 Sequenced Strains for Exploring Actinobacteria Biosynthetic Diversity.</title>
        <authorList>
            <person name="Kalkreuter E."/>
            <person name="Kautsar S.A."/>
            <person name="Yang D."/>
            <person name="Bader C.D."/>
            <person name="Teijaro C.N."/>
            <person name="Fluegel L."/>
            <person name="Davis C.M."/>
            <person name="Simpson J.R."/>
            <person name="Lauterbach L."/>
            <person name="Steele A.D."/>
            <person name="Gui C."/>
            <person name="Meng S."/>
            <person name="Li G."/>
            <person name="Viehrig K."/>
            <person name="Ye F."/>
            <person name="Su P."/>
            <person name="Kiefer A.F."/>
            <person name="Nichols A."/>
            <person name="Cepeda A.J."/>
            <person name="Yan W."/>
            <person name="Fan B."/>
            <person name="Jiang Y."/>
            <person name="Adhikari A."/>
            <person name="Zheng C.-J."/>
            <person name="Schuster L."/>
            <person name="Cowan T.M."/>
            <person name="Smanski M.J."/>
            <person name="Chevrette M.G."/>
            <person name="De Carvalho L.P.S."/>
            <person name="Shen B."/>
        </authorList>
    </citation>
    <scope>NUCLEOTIDE SEQUENCE [LARGE SCALE GENOMIC DNA]</scope>
    <source>
        <strain evidence="1 2">NPDC000234</strain>
    </source>
</reference>
<proteinExistence type="predicted"/>
<protein>
    <submittedName>
        <fullName evidence="1">Uncharacterized protein</fullName>
    </submittedName>
</protein>